<reference evidence="1" key="1">
    <citation type="submission" date="2025-08" db="UniProtKB">
        <authorList>
            <consortium name="Ensembl"/>
        </authorList>
    </citation>
    <scope>IDENTIFICATION</scope>
</reference>
<protein>
    <submittedName>
        <fullName evidence="1">Uncharacterized protein</fullName>
    </submittedName>
</protein>
<dbReference type="Proteomes" id="UP000472270">
    <property type="component" value="Unassembled WGS sequence"/>
</dbReference>
<reference evidence="1" key="2">
    <citation type="submission" date="2025-09" db="UniProtKB">
        <authorList>
            <consortium name="Ensembl"/>
        </authorList>
    </citation>
    <scope>IDENTIFICATION</scope>
</reference>
<sequence>MTKGDVLRESSEGESVLGRYSIISRNSERPVIHQVASAPMSSDQFSFFDPNDPLCREVLLDLRTTVPELFAVLRHWVPQFQPNISVIGNEVRPWKPQ</sequence>
<name>A0A673JAK3_9TELE</name>
<keyword evidence="2" id="KW-1185">Reference proteome</keyword>
<proteinExistence type="predicted"/>
<evidence type="ECO:0000313" key="1">
    <source>
        <dbReference type="Ensembl" id="ENSSRHP00000047028.1"/>
    </source>
</evidence>
<evidence type="ECO:0000313" key="2">
    <source>
        <dbReference type="Proteomes" id="UP000472270"/>
    </source>
</evidence>
<accession>A0A673JAK3</accession>
<organism evidence="1 2">
    <name type="scientific">Sinocyclocheilus rhinocerous</name>
    <dbReference type="NCBI Taxonomy" id="307959"/>
    <lineage>
        <taxon>Eukaryota</taxon>
        <taxon>Metazoa</taxon>
        <taxon>Chordata</taxon>
        <taxon>Craniata</taxon>
        <taxon>Vertebrata</taxon>
        <taxon>Euteleostomi</taxon>
        <taxon>Actinopterygii</taxon>
        <taxon>Neopterygii</taxon>
        <taxon>Teleostei</taxon>
        <taxon>Ostariophysi</taxon>
        <taxon>Cypriniformes</taxon>
        <taxon>Cyprinidae</taxon>
        <taxon>Cyprininae</taxon>
        <taxon>Sinocyclocheilus</taxon>
    </lineage>
</organism>
<dbReference type="Ensembl" id="ENSSRHT00000048346.1">
    <property type="protein sequence ID" value="ENSSRHP00000047028.1"/>
    <property type="gene ID" value="ENSSRHG00000023725.1"/>
</dbReference>
<dbReference type="AlphaFoldDB" id="A0A673JAK3"/>